<dbReference type="GO" id="GO:0004674">
    <property type="term" value="F:protein serine/threonine kinase activity"/>
    <property type="evidence" value="ECO:0007669"/>
    <property type="project" value="UniProtKB-EC"/>
</dbReference>
<evidence type="ECO:0000256" key="2">
    <source>
        <dbReference type="ARBA" id="ARBA00012513"/>
    </source>
</evidence>
<name>A0A093PXE9_9PASS</name>
<reference evidence="6 7" key="1">
    <citation type="submission" date="2014-06" db="EMBL/GenBank/DDBJ databases">
        <title>Genome evolution of avian class.</title>
        <authorList>
            <person name="Zhang G."/>
            <person name="Li C."/>
        </authorList>
    </citation>
    <scope>NUCLEOTIDE SEQUENCE [LARGE SCALE GENOMIC DNA]</scope>
    <source>
        <strain evidence="6">BGI_N305</strain>
    </source>
</reference>
<keyword evidence="7" id="KW-1185">Reference proteome</keyword>
<dbReference type="PANTHER" id="PTHR45832">
    <property type="entry name" value="SERINE/THREONINE-PROTEIN KINASE SAMKA-RELATED-RELATED"/>
    <property type="match status" value="1"/>
</dbReference>
<dbReference type="InterPro" id="IPR011009">
    <property type="entry name" value="Kinase-like_dom_sf"/>
</dbReference>
<keyword evidence="6" id="KW-0418">Kinase</keyword>
<evidence type="ECO:0000259" key="5">
    <source>
        <dbReference type="PROSITE" id="PS50011"/>
    </source>
</evidence>
<evidence type="ECO:0000313" key="6">
    <source>
        <dbReference type="EMBL" id="KFW78900.1"/>
    </source>
</evidence>
<organism evidence="6 7">
    <name type="scientific">Manacus vitellinus</name>
    <name type="common">golden-collared manakin</name>
    <dbReference type="NCBI Taxonomy" id="328815"/>
    <lineage>
        <taxon>Eukaryota</taxon>
        <taxon>Metazoa</taxon>
        <taxon>Chordata</taxon>
        <taxon>Craniata</taxon>
        <taxon>Vertebrata</taxon>
        <taxon>Euteleostomi</taxon>
        <taxon>Archelosauria</taxon>
        <taxon>Archosauria</taxon>
        <taxon>Dinosauria</taxon>
        <taxon>Saurischia</taxon>
        <taxon>Theropoda</taxon>
        <taxon>Coelurosauria</taxon>
        <taxon>Aves</taxon>
        <taxon>Neognathae</taxon>
        <taxon>Neoaves</taxon>
        <taxon>Telluraves</taxon>
        <taxon>Australaves</taxon>
        <taxon>Passeriformes</taxon>
        <taxon>Pipridae</taxon>
        <taxon>Manacus</taxon>
    </lineage>
</organism>
<comment type="similarity">
    <text evidence="1">Belongs to the protein kinase superfamily. STE Ser/Thr protein kinase family. STE20 subfamily.</text>
</comment>
<proteinExistence type="inferred from homology"/>
<dbReference type="Proteomes" id="UP000053258">
    <property type="component" value="Unassembled WGS sequence"/>
</dbReference>
<dbReference type="Gene3D" id="3.30.200.20">
    <property type="entry name" value="Phosphorylase Kinase, domain 1"/>
    <property type="match status" value="1"/>
</dbReference>
<evidence type="ECO:0000313" key="7">
    <source>
        <dbReference type="Proteomes" id="UP000053258"/>
    </source>
</evidence>
<feature type="non-terminal residue" evidence="6">
    <location>
        <position position="76"/>
    </location>
</feature>
<keyword evidence="6" id="KW-0808">Transferase</keyword>
<dbReference type="Pfam" id="PF00069">
    <property type="entry name" value="Pkinase"/>
    <property type="match status" value="1"/>
</dbReference>
<dbReference type="InterPro" id="IPR051931">
    <property type="entry name" value="PAK3-like"/>
</dbReference>
<accession>A0A093PXE9</accession>
<dbReference type="AlphaFoldDB" id="A0A093PXE9"/>
<dbReference type="PROSITE" id="PS50011">
    <property type="entry name" value="PROTEIN_KINASE_DOM"/>
    <property type="match status" value="1"/>
</dbReference>
<dbReference type="OrthoDB" id="2914378at2759"/>
<dbReference type="PANTHER" id="PTHR45832:SF22">
    <property type="entry name" value="SERINE_THREONINE-PROTEIN KINASE SAMKA-RELATED"/>
    <property type="match status" value="1"/>
</dbReference>
<dbReference type="EMBL" id="KL670372">
    <property type="protein sequence ID" value="KFW78900.1"/>
    <property type="molecule type" value="Genomic_DNA"/>
</dbReference>
<feature type="non-terminal residue" evidence="6">
    <location>
        <position position="1"/>
    </location>
</feature>
<protein>
    <recommendedName>
        <fullName evidence="2">non-specific serine/threonine protein kinase</fullName>
        <ecNumber evidence="2">2.7.11.1</ecNumber>
    </recommendedName>
</protein>
<gene>
    <name evidence="6" type="ORF">N305_04036</name>
</gene>
<evidence type="ECO:0000256" key="3">
    <source>
        <dbReference type="ARBA" id="ARBA00022741"/>
    </source>
</evidence>
<sequence length="76" mass="8694">VAIKKISLQETSKELTLNEIEVMRTNRNSNIVNYLDSYIVEEELWLVMEYVDGGTLYDVISETCMSEGQMAAVSRE</sequence>
<dbReference type="InterPro" id="IPR000719">
    <property type="entry name" value="Prot_kinase_dom"/>
</dbReference>
<dbReference type="SUPFAM" id="SSF56112">
    <property type="entry name" value="Protein kinase-like (PK-like)"/>
    <property type="match status" value="1"/>
</dbReference>
<keyword evidence="3" id="KW-0547">Nucleotide-binding</keyword>
<keyword evidence="4" id="KW-0067">ATP-binding</keyword>
<dbReference type="GO" id="GO:0005524">
    <property type="term" value="F:ATP binding"/>
    <property type="evidence" value="ECO:0007669"/>
    <property type="project" value="UniProtKB-KW"/>
</dbReference>
<evidence type="ECO:0000256" key="4">
    <source>
        <dbReference type="ARBA" id="ARBA00022840"/>
    </source>
</evidence>
<evidence type="ECO:0000256" key="1">
    <source>
        <dbReference type="ARBA" id="ARBA00008874"/>
    </source>
</evidence>
<feature type="domain" description="Protein kinase" evidence="5">
    <location>
        <begin position="1"/>
        <end position="76"/>
    </location>
</feature>
<dbReference type="EC" id="2.7.11.1" evidence="2"/>